<accession>A0A0E0NMS9</accession>
<dbReference type="Gramene" id="ORUFI02G38700.1">
    <property type="protein sequence ID" value="ORUFI02G38700.1"/>
    <property type="gene ID" value="ORUFI02G38700"/>
</dbReference>
<evidence type="ECO:0000313" key="1">
    <source>
        <dbReference type="EnsemblPlants" id="ORUFI02G38700.1"/>
    </source>
</evidence>
<organism evidence="1 2">
    <name type="scientific">Oryza rufipogon</name>
    <name type="common">Brownbeard rice</name>
    <name type="synonym">Asian wild rice</name>
    <dbReference type="NCBI Taxonomy" id="4529"/>
    <lineage>
        <taxon>Eukaryota</taxon>
        <taxon>Viridiplantae</taxon>
        <taxon>Streptophyta</taxon>
        <taxon>Embryophyta</taxon>
        <taxon>Tracheophyta</taxon>
        <taxon>Spermatophyta</taxon>
        <taxon>Magnoliopsida</taxon>
        <taxon>Liliopsida</taxon>
        <taxon>Poales</taxon>
        <taxon>Poaceae</taxon>
        <taxon>BOP clade</taxon>
        <taxon>Oryzoideae</taxon>
        <taxon>Oryzeae</taxon>
        <taxon>Oryzinae</taxon>
        <taxon>Oryza</taxon>
    </lineage>
</organism>
<name>A0A0E0NMS9_ORYRU</name>
<reference evidence="2" key="1">
    <citation type="submission" date="2013-06" db="EMBL/GenBank/DDBJ databases">
        <authorList>
            <person name="Zhao Q."/>
        </authorList>
    </citation>
    <scope>NUCLEOTIDE SEQUENCE</scope>
    <source>
        <strain evidence="2">cv. W1943</strain>
    </source>
</reference>
<dbReference type="AlphaFoldDB" id="A0A0E0NMS9"/>
<reference evidence="1" key="2">
    <citation type="submission" date="2015-06" db="UniProtKB">
        <authorList>
            <consortium name="EnsemblPlants"/>
        </authorList>
    </citation>
    <scope>IDENTIFICATION</scope>
</reference>
<protein>
    <submittedName>
        <fullName evidence="1">Uncharacterized protein</fullName>
    </submittedName>
</protein>
<dbReference type="HOGENOM" id="CLU_1952348_0_0_1"/>
<evidence type="ECO:0000313" key="2">
    <source>
        <dbReference type="Proteomes" id="UP000008022"/>
    </source>
</evidence>
<sequence length="129" mass="14956">MRRCGDELRVGKHTSEQRKQIGSLLFHGMQHAYPLQVRQKPSSLNRADSRLPTMVAGRLLLWSSSSVRRARSSIFQWYKVKPNQTCKHVAHPRQEETLNKKVEATAHERAHSCIMQQLTAQRRLNQSDK</sequence>
<dbReference type="Proteomes" id="UP000008022">
    <property type="component" value="Unassembled WGS sequence"/>
</dbReference>
<proteinExistence type="predicted"/>
<keyword evidence="2" id="KW-1185">Reference proteome</keyword>
<dbReference type="EnsemblPlants" id="ORUFI02G38700.1">
    <property type="protein sequence ID" value="ORUFI02G38700.1"/>
    <property type="gene ID" value="ORUFI02G38700"/>
</dbReference>